<accession>A0A2M9ZP55</accession>
<comment type="subcellular location">
    <subcellularLocation>
        <location evidence="1">Cell membrane</location>
        <topology evidence="1">Multi-pass membrane protein</topology>
    </subcellularLocation>
    <subcellularLocation>
        <location evidence="8">Membrane</location>
        <topology evidence="8">Multi-pass membrane protein</topology>
    </subcellularLocation>
</comment>
<comment type="similarity">
    <text evidence="8">Belongs to the exbB/tolQ family.</text>
</comment>
<evidence type="ECO:0000256" key="1">
    <source>
        <dbReference type="ARBA" id="ARBA00004651"/>
    </source>
</evidence>
<name>A0A2M9ZP55_9LEPT</name>
<dbReference type="OrthoDB" id="9805133at2"/>
<evidence type="ECO:0000256" key="3">
    <source>
        <dbReference type="ARBA" id="ARBA00022475"/>
    </source>
</evidence>
<keyword evidence="4 9" id="KW-0812">Transmembrane</keyword>
<dbReference type="InterPro" id="IPR050790">
    <property type="entry name" value="ExbB/TolQ_transport"/>
</dbReference>
<dbReference type="GO" id="GO:0017038">
    <property type="term" value="P:protein import"/>
    <property type="evidence" value="ECO:0007669"/>
    <property type="project" value="TreeGrafter"/>
</dbReference>
<evidence type="ECO:0000256" key="7">
    <source>
        <dbReference type="ARBA" id="ARBA00023136"/>
    </source>
</evidence>
<dbReference type="EMBL" id="NPDZ01000003">
    <property type="protein sequence ID" value="PJZ73870.1"/>
    <property type="molecule type" value="Genomic_DNA"/>
</dbReference>
<dbReference type="RefSeq" id="WP_100712666.1">
    <property type="nucleotide sequence ID" value="NZ_NPDY01000002.1"/>
</dbReference>
<protein>
    <submittedName>
        <fullName evidence="12">TolQ transporter</fullName>
    </submittedName>
</protein>
<comment type="caution">
    <text evidence="12">The sequence shown here is derived from an EMBL/GenBank/DDBJ whole genome shotgun (WGS) entry which is preliminary data.</text>
</comment>
<reference evidence="13 14" key="1">
    <citation type="submission" date="2017-07" db="EMBL/GenBank/DDBJ databases">
        <title>Leptospira spp. isolated from tropical soils.</title>
        <authorList>
            <person name="Thibeaux R."/>
            <person name="Iraola G."/>
            <person name="Ferres I."/>
            <person name="Bierque E."/>
            <person name="Girault D."/>
            <person name="Soupe-Gilbert M.-E."/>
            <person name="Picardeau M."/>
            <person name="Goarant C."/>
        </authorList>
    </citation>
    <scope>NUCLEOTIDE SEQUENCE [LARGE SCALE GENOMIC DNA]</scope>
    <source>
        <strain evidence="12 14">FH1-B-B1</strain>
        <strain evidence="11 13">FH1-B-C1</strain>
    </source>
</reference>
<evidence type="ECO:0000256" key="8">
    <source>
        <dbReference type="RuleBase" id="RU004057"/>
    </source>
</evidence>
<evidence type="ECO:0000256" key="9">
    <source>
        <dbReference type="SAM" id="Phobius"/>
    </source>
</evidence>
<evidence type="ECO:0000256" key="6">
    <source>
        <dbReference type="ARBA" id="ARBA00022989"/>
    </source>
</evidence>
<dbReference type="PANTHER" id="PTHR30625:SF15">
    <property type="entry name" value="BIOPOLYMER TRANSPORT PROTEIN EXBB"/>
    <property type="match status" value="1"/>
</dbReference>
<feature type="transmembrane region" description="Helical" evidence="9">
    <location>
        <begin position="12"/>
        <end position="30"/>
    </location>
</feature>
<evidence type="ECO:0000313" key="13">
    <source>
        <dbReference type="Proteomes" id="UP000231962"/>
    </source>
</evidence>
<keyword evidence="3" id="KW-1003">Cell membrane</keyword>
<proteinExistence type="inferred from homology"/>
<feature type="domain" description="MotA/TolQ/ExbB proton channel" evidence="10">
    <location>
        <begin position="76"/>
        <end position="190"/>
    </location>
</feature>
<dbReference type="GO" id="GO:0005886">
    <property type="term" value="C:plasma membrane"/>
    <property type="evidence" value="ECO:0007669"/>
    <property type="project" value="UniProtKB-SubCell"/>
</dbReference>
<evidence type="ECO:0000259" key="10">
    <source>
        <dbReference type="Pfam" id="PF01618"/>
    </source>
</evidence>
<dbReference type="Proteomes" id="UP000231962">
    <property type="component" value="Unassembled WGS sequence"/>
</dbReference>
<dbReference type="InterPro" id="IPR002898">
    <property type="entry name" value="MotA_ExbB_proton_chnl"/>
</dbReference>
<evidence type="ECO:0000256" key="4">
    <source>
        <dbReference type="ARBA" id="ARBA00022692"/>
    </source>
</evidence>
<sequence>MNFELLIEVGENAIFIIMFIASILAVAVGVERTVIFQKNTKNSKALLPEIVQHVRSGDLKEADKFFHSHPENVYARFAEFASQHSQSGRESLSELMEGKIIGERVDFEQRLSILNTLGNNAPFIGLLGTIFGVINAFYRLGTLGNTGAEVVMRSISTALLATAAGLAVAIPVVMANNYFTRKLKVIQANLDILSKEFLANLSKK</sequence>
<evidence type="ECO:0000256" key="2">
    <source>
        <dbReference type="ARBA" id="ARBA00022448"/>
    </source>
</evidence>
<dbReference type="AlphaFoldDB" id="A0A2M9ZP55"/>
<keyword evidence="2 8" id="KW-0813">Transport</keyword>
<evidence type="ECO:0000313" key="11">
    <source>
        <dbReference type="EMBL" id="PJZ70659.1"/>
    </source>
</evidence>
<organism evidence="12 14">
    <name type="scientific">Leptospira perolatii</name>
    <dbReference type="NCBI Taxonomy" id="2023191"/>
    <lineage>
        <taxon>Bacteria</taxon>
        <taxon>Pseudomonadati</taxon>
        <taxon>Spirochaetota</taxon>
        <taxon>Spirochaetia</taxon>
        <taxon>Leptospirales</taxon>
        <taxon>Leptospiraceae</taxon>
        <taxon>Leptospira</taxon>
    </lineage>
</organism>
<evidence type="ECO:0000313" key="12">
    <source>
        <dbReference type="EMBL" id="PJZ73870.1"/>
    </source>
</evidence>
<gene>
    <name evidence="11" type="ORF">CH360_03755</name>
    <name evidence="12" type="ORF">CH373_06895</name>
</gene>
<dbReference type="Proteomes" id="UP000231990">
    <property type="component" value="Unassembled WGS sequence"/>
</dbReference>
<dbReference type="EMBL" id="NPDY01000002">
    <property type="protein sequence ID" value="PJZ70659.1"/>
    <property type="molecule type" value="Genomic_DNA"/>
</dbReference>
<keyword evidence="7 9" id="KW-0472">Membrane</keyword>
<feature type="transmembrane region" description="Helical" evidence="9">
    <location>
        <begin position="120"/>
        <end position="138"/>
    </location>
</feature>
<feature type="transmembrane region" description="Helical" evidence="9">
    <location>
        <begin position="158"/>
        <end position="179"/>
    </location>
</feature>
<dbReference type="PANTHER" id="PTHR30625">
    <property type="entry name" value="PROTEIN TOLQ"/>
    <property type="match status" value="1"/>
</dbReference>
<evidence type="ECO:0000256" key="5">
    <source>
        <dbReference type="ARBA" id="ARBA00022927"/>
    </source>
</evidence>
<keyword evidence="13" id="KW-1185">Reference proteome</keyword>
<evidence type="ECO:0000313" key="14">
    <source>
        <dbReference type="Proteomes" id="UP000231990"/>
    </source>
</evidence>
<keyword evidence="5 8" id="KW-0653">Protein transport</keyword>
<keyword evidence="6 9" id="KW-1133">Transmembrane helix</keyword>
<dbReference type="Pfam" id="PF01618">
    <property type="entry name" value="MotA_ExbB"/>
    <property type="match status" value="1"/>
</dbReference>